<dbReference type="InterPro" id="IPR028098">
    <property type="entry name" value="Glyco_trans_4-like_N"/>
</dbReference>
<feature type="domain" description="Glycosyltransferase subfamily 4-like N-terminal" evidence="2">
    <location>
        <begin position="22"/>
        <end position="146"/>
    </location>
</feature>
<accession>A0A1Q2MGV7</accession>
<evidence type="ECO:0000259" key="1">
    <source>
        <dbReference type="Pfam" id="PF00534"/>
    </source>
</evidence>
<dbReference type="KEGG" id="pbas:SMSP2_01876"/>
<evidence type="ECO:0000313" key="3">
    <source>
        <dbReference type="EMBL" id="AQQ71502.1"/>
    </source>
</evidence>
<keyword evidence="4" id="KW-1185">Reference proteome</keyword>
<dbReference type="STRING" id="1851148.SMSP2_01876"/>
<organism evidence="3 4">
    <name type="scientific">Limihaloglobus sulfuriphilus</name>
    <dbReference type="NCBI Taxonomy" id="1851148"/>
    <lineage>
        <taxon>Bacteria</taxon>
        <taxon>Pseudomonadati</taxon>
        <taxon>Planctomycetota</taxon>
        <taxon>Phycisphaerae</taxon>
        <taxon>Sedimentisphaerales</taxon>
        <taxon>Sedimentisphaeraceae</taxon>
        <taxon>Limihaloglobus</taxon>
    </lineage>
</organism>
<keyword evidence="3" id="KW-0328">Glycosyltransferase</keyword>
<dbReference type="SUPFAM" id="SSF53756">
    <property type="entry name" value="UDP-Glycosyltransferase/glycogen phosphorylase"/>
    <property type="match status" value="1"/>
</dbReference>
<dbReference type="PANTHER" id="PTHR12526:SF630">
    <property type="entry name" value="GLYCOSYLTRANSFERASE"/>
    <property type="match status" value="1"/>
</dbReference>
<dbReference type="Proteomes" id="UP000188181">
    <property type="component" value="Chromosome"/>
</dbReference>
<dbReference type="GO" id="GO:0102335">
    <property type="term" value="F:N,N'-diacetylbacillosaminyl-diphospho-undecaprenol alpha-1,3-N-acetylgalactosaminyltransferase activity"/>
    <property type="evidence" value="ECO:0007669"/>
    <property type="project" value="UniProtKB-EC"/>
</dbReference>
<dbReference type="CDD" id="cd03808">
    <property type="entry name" value="GT4_CapM-like"/>
    <property type="match status" value="1"/>
</dbReference>
<protein>
    <submittedName>
        <fullName evidence="3">N, N'-diacetylbacillosaminyl-diphospho-undecaprenol alpha-1,3-N-acetylgalactosaminyltransferase</fullName>
        <ecNumber evidence="3">2.4.1.290</ecNumber>
    </submittedName>
</protein>
<name>A0A1Q2MGV7_9BACT</name>
<dbReference type="AlphaFoldDB" id="A0A1Q2MGV7"/>
<dbReference type="InterPro" id="IPR001296">
    <property type="entry name" value="Glyco_trans_1"/>
</dbReference>
<keyword evidence="3" id="KW-0808">Transferase</keyword>
<evidence type="ECO:0000259" key="2">
    <source>
        <dbReference type="Pfam" id="PF13477"/>
    </source>
</evidence>
<proteinExistence type="predicted"/>
<reference evidence="4" key="1">
    <citation type="submission" date="2017-02" db="EMBL/GenBank/DDBJ databases">
        <title>Comparative genomics and description of representatives of a novel lineage of planctomycetes thriving in anoxic sediments.</title>
        <authorList>
            <person name="Spring S."/>
            <person name="Bunk B."/>
            <person name="Sproer C."/>
        </authorList>
    </citation>
    <scope>NUCLEOTIDE SEQUENCE [LARGE SCALE GENOMIC DNA]</scope>
    <source>
        <strain evidence="4">SM-Chi-D1</strain>
    </source>
</reference>
<dbReference type="OrthoDB" id="9775208at2"/>
<dbReference type="Pfam" id="PF00534">
    <property type="entry name" value="Glycos_transf_1"/>
    <property type="match status" value="1"/>
</dbReference>
<dbReference type="Pfam" id="PF13477">
    <property type="entry name" value="Glyco_trans_4_2"/>
    <property type="match status" value="1"/>
</dbReference>
<evidence type="ECO:0000313" key="4">
    <source>
        <dbReference type="Proteomes" id="UP000188181"/>
    </source>
</evidence>
<dbReference type="RefSeq" id="WP_146683669.1">
    <property type="nucleotide sequence ID" value="NZ_CP019646.1"/>
</dbReference>
<gene>
    <name evidence="3" type="primary">pglA</name>
    <name evidence="3" type="ORF">SMSP2_01876</name>
</gene>
<dbReference type="EC" id="2.4.1.290" evidence="3"/>
<feature type="domain" description="Glycosyl transferase family 1" evidence="1">
    <location>
        <begin position="194"/>
        <end position="360"/>
    </location>
</feature>
<dbReference type="Gene3D" id="3.40.50.2000">
    <property type="entry name" value="Glycogen Phosphorylase B"/>
    <property type="match status" value="2"/>
</dbReference>
<sequence>MIKLCIISTIPTTIKAFFGDQLAFLTENGFDITIITSSQVSAQDYGRPLTDNIKLRTVKMSRTISPLADFKAFREVLHIIREGDFDIVQYVTPKASLLGSLASLWAKVPVRLYLMWGLYYVTQTGFKQFMFKTIERIVCKCSTAIAPDSKGNVRFAVNEGLCKSDKIGVVGHGSANGVDTDKFDPERLAEAGKEIRRELNIPDDAKVFGCIAATVGDKGVNELIEAFDIISKEYPDAYLLYIGQTTEKDPVKDSTLTTMDSHPRIIHLGWQTEPEKYLAAMDFFVLPTYREGFGVVNIEASAMGLPVISTDVPGPQESIVNGETGILVPAREVSPLVSAMKDLLERPLYVKKLGFAGRKRVQEFYEQKKLWNLIIEHKLSLLEKAKCK</sequence>
<dbReference type="PANTHER" id="PTHR12526">
    <property type="entry name" value="GLYCOSYLTRANSFERASE"/>
    <property type="match status" value="1"/>
</dbReference>
<dbReference type="EMBL" id="CP019646">
    <property type="protein sequence ID" value="AQQ71502.1"/>
    <property type="molecule type" value="Genomic_DNA"/>
</dbReference>